<dbReference type="PANTHER" id="PTHR30146">
    <property type="entry name" value="LACI-RELATED TRANSCRIPTIONAL REPRESSOR"/>
    <property type="match status" value="1"/>
</dbReference>
<sequence>MPRRKIRLFDKKPLPKPVSEAQCGAQEANQVWSDVKLDRRSRDNGRVTISDLSQALSLTKGTVSRALNGYPDIAETTRVRVIRAANAMGYRPLSHAQAIKTGRSCSLGLVIQLSEHDAHRPFLAEFLAGLTQAASKEGWTLTVATAENDADTLRIMRDLVVHQKADGFILPRVLWDDPRIASLSRENTPFICYGRPRNSKDMSYFDVEGEAAMAEAVSYLADLGHRRIAYIGSAEYYAFSHMRRDGYKAGIDAMGLGFDPDLMQEGALSPEQASAATRRLLALDTPPTAIICATDSLARGVYDVANELGLAIGTELSVIGYDGSPEASAMWPRLASFAVDTRKAGASLGEMFIARIREPNAPVAQHLIRAEFRPGGSTGHPKLTSEQLVRTLAQRRATQNT</sequence>
<dbReference type="OrthoDB" id="234496at2"/>
<protein>
    <submittedName>
        <fullName evidence="5">Transcriptional regulator, LacI family</fullName>
    </submittedName>
</protein>
<feature type="domain" description="HTH lacI-type" evidence="4">
    <location>
        <begin position="47"/>
        <end position="101"/>
    </location>
</feature>
<keyword evidence="3" id="KW-0804">Transcription</keyword>
<dbReference type="Pfam" id="PF13377">
    <property type="entry name" value="Peripla_BP_3"/>
    <property type="match status" value="1"/>
</dbReference>
<dbReference type="GO" id="GO:0000976">
    <property type="term" value="F:transcription cis-regulatory region binding"/>
    <property type="evidence" value="ECO:0007669"/>
    <property type="project" value="TreeGrafter"/>
</dbReference>
<evidence type="ECO:0000313" key="6">
    <source>
        <dbReference type="Proteomes" id="UP000182284"/>
    </source>
</evidence>
<evidence type="ECO:0000256" key="1">
    <source>
        <dbReference type="ARBA" id="ARBA00023015"/>
    </source>
</evidence>
<gene>
    <name evidence="5" type="ORF">SAMN04488117_10530</name>
</gene>
<evidence type="ECO:0000256" key="2">
    <source>
        <dbReference type="ARBA" id="ARBA00023125"/>
    </source>
</evidence>
<dbReference type="Proteomes" id="UP000182284">
    <property type="component" value="Unassembled WGS sequence"/>
</dbReference>
<organism evidence="5 6">
    <name type="scientific">Celeribacter baekdonensis</name>
    <dbReference type="NCBI Taxonomy" id="875171"/>
    <lineage>
        <taxon>Bacteria</taxon>
        <taxon>Pseudomonadati</taxon>
        <taxon>Pseudomonadota</taxon>
        <taxon>Alphaproteobacteria</taxon>
        <taxon>Rhodobacterales</taxon>
        <taxon>Roseobacteraceae</taxon>
        <taxon>Celeribacter</taxon>
    </lineage>
</organism>
<dbReference type="AlphaFoldDB" id="A0A1G7LY28"/>
<keyword evidence="2" id="KW-0238">DNA-binding</keyword>
<dbReference type="CDD" id="cd01392">
    <property type="entry name" value="HTH_LacI"/>
    <property type="match status" value="1"/>
</dbReference>
<proteinExistence type="predicted"/>
<dbReference type="InterPro" id="IPR010982">
    <property type="entry name" value="Lambda_DNA-bd_dom_sf"/>
</dbReference>
<dbReference type="SUPFAM" id="SSF47413">
    <property type="entry name" value="lambda repressor-like DNA-binding domains"/>
    <property type="match status" value="1"/>
</dbReference>
<dbReference type="SMART" id="SM00354">
    <property type="entry name" value="HTH_LACI"/>
    <property type="match status" value="1"/>
</dbReference>
<dbReference type="SUPFAM" id="SSF53822">
    <property type="entry name" value="Periplasmic binding protein-like I"/>
    <property type="match status" value="1"/>
</dbReference>
<evidence type="ECO:0000259" key="4">
    <source>
        <dbReference type="PROSITE" id="PS50932"/>
    </source>
</evidence>
<dbReference type="EMBL" id="FNBL01000005">
    <property type="protein sequence ID" value="SDF54353.1"/>
    <property type="molecule type" value="Genomic_DNA"/>
</dbReference>
<dbReference type="PANTHER" id="PTHR30146:SF109">
    <property type="entry name" value="HTH-TYPE TRANSCRIPTIONAL REGULATOR GALS"/>
    <property type="match status" value="1"/>
</dbReference>
<dbReference type="InterPro" id="IPR028082">
    <property type="entry name" value="Peripla_BP_I"/>
</dbReference>
<name>A0A1G7LY28_9RHOB</name>
<dbReference type="CDD" id="cd20010">
    <property type="entry name" value="PBP1_AglR-like"/>
    <property type="match status" value="1"/>
</dbReference>
<dbReference type="PROSITE" id="PS50932">
    <property type="entry name" value="HTH_LACI_2"/>
    <property type="match status" value="1"/>
</dbReference>
<dbReference type="Pfam" id="PF00356">
    <property type="entry name" value="LacI"/>
    <property type="match status" value="1"/>
</dbReference>
<dbReference type="Gene3D" id="1.10.260.40">
    <property type="entry name" value="lambda repressor-like DNA-binding domains"/>
    <property type="match status" value="1"/>
</dbReference>
<accession>A0A1G7LY28</accession>
<dbReference type="InterPro" id="IPR000843">
    <property type="entry name" value="HTH_LacI"/>
</dbReference>
<keyword evidence="1" id="KW-0805">Transcription regulation</keyword>
<evidence type="ECO:0000313" key="5">
    <source>
        <dbReference type="EMBL" id="SDF54353.1"/>
    </source>
</evidence>
<dbReference type="GO" id="GO:0003700">
    <property type="term" value="F:DNA-binding transcription factor activity"/>
    <property type="evidence" value="ECO:0007669"/>
    <property type="project" value="TreeGrafter"/>
</dbReference>
<dbReference type="Gene3D" id="3.40.50.2300">
    <property type="match status" value="2"/>
</dbReference>
<dbReference type="InterPro" id="IPR046335">
    <property type="entry name" value="LacI/GalR-like_sensor"/>
</dbReference>
<reference evidence="5 6" key="1">
    <citation type="submission" date="2016-10" db="EMBL/GenBank/DDBJ databases">
        <authorList>
            <person name="de Groot N.N."/>
        </authorList>
    </citation>
    <scope>NUCLEOTIDE SEQUENCE [LARGE SCALE GENOMIC DNA]</scope>
    <source>
        <strain evidence="5 6">DSM 27375</strain>
    </source>
</reference>
<evidence type="ECO:0000256" key="3">
    <source>
        <dbReference type="ARBA" id="ARBA00023163"/>
    </source>
</evidence>